<evidence type="ECO:0000256" key="1">
    <source>
        <dbReference type="ARBA" id="ARBA00022741"/>
    </source>
</evidence>
<evidence type="ECO:0000256" key="3">
    <source>
        <dbReference type="ARBA" id="ARBA00023186"/>
    </source>
</evidence>
<dbReference type="AlphaFoldDB" id="A0A9W6QVQ2"/>
<proteinExistence type="predicted"/>
<keyword evidence="1" id="KW-0547">Nucleotide-binding</keyword>
<dbReference type="InterPro" id="IPR013126">
    <property type="entry name" value="Hsp_70_fam"/>
</dbReference>
<feature type="region of interest" description="Disordered" evidence="4">
    <location>
        <begin position="384"/>
        <end position="418"/>
    </location>
</feature>
<dbReference type="InterPro" id="IPR043129">
    <property type="entry name" value="ATPase_NBD"/>
</dbReference>
<dbReference type="Gene3D" id="3.30.420.40">
    <property type="match status" value="2"/>
</dbReference>
<evidence type="ECO:0008006" key="7">
    <source>
        <dbReference type="Google" id="ProtNLM"/>
    </source>
</evidence>
<dbReference type="GO" id="GO:0005524">
    <property type="term" value="F:ATP binding"/>
    <property type="evidence" value="ECO:0007669"/>
    <property type="project" value="UniProtKB-KW"/>
</dbReference>
<dbReference type="PANTHER" id="PTHR19375">
    <property type="entry name" value="HEAT SHOCK PROTEIN 70KDA"/>
    <property type="match status" value="1"/>
</dbReference>
<protein>
    <recommendedName>
        <fullName evidence="7">Hsp70 protein</fullName>
    </recommendedName>
</protein>
<dbReference type="SUPFAM" id="SSF53067">
    <property type="entry name" value="Actin-like ATPase domain"/>
    <property type="match status" value="2"/>
</dbReference>
<organism evidence="5 6">
    <name type="scientific">Actinokineospora globicatena</name>
    <dbReference type="NCBI Taxonomy" id="103729"/>
    <lineage>
        <taxon>Bacteria</taxon>
        <taxon>Bacillati</taxon>
        <taxon>Actinomycetota</taxon>
        <taxon>Actinomycetes</taxon>
        <taxon>Pseudonocardiales</taxon>
        <taxon>Pseudonocardiaceae</taxon>
        <taxon>Actinokineospora</taxon>
    </lineage>
</organism>
<evidence type="ECO:0000256" key="2">
    <source>
        <dbReference type="ARBA" id="ARBA00022840"/>
    </source>
</evidence>
<reference evidence="5" key="1">
    <citation type="submission" date="2023-02" db="EMBL/GenBank/DDBJ databases">
        <title>Actinokineospora globicatena NBRC 15670.</title>
        <authorList>
            <person name="Ichikawa N."/>
            <person name="Sato H."/>
            <person name="Tonouchi N."/>
        </authorList>
    </citation>
    <scope>NUCLEOTIDE SEQUENCE</scope>
    <source>
        <strain evidence="5">NBRC 15670</strain>
    </source>
</reference>
<name>A0A9W6QVQ2_9PSEU</name>
<evidence type="ECO:0000313" key="6">
    <source>
        <dbReference type="Proteomes" id="UP001165042"/>
    </source>
</evidence>
<dbReference type="EMBL" id="BSSD01000016">
    <property type="protein sequence ID" value="GLW95785.1"/>
    <property type="molecule type" value="Genomic_DNA"/>
</dbReference>
<dbReference type="GO" id="GO:0140662">
    <property type="term" value="F:ATP-dependent protein folding chaperone"/>
    <property type="evidence" value="ECO:0007669"/>
    <property type="project" value="InterPro"/>
</dbReference>
<dbReference type="Gene3D" id="3.90.640.10">
    <property type="entry name" value="Actin, Chain A, domain 4"/>
    <property type="match status" value="1"/>
</dbReference>
<keyword evidence="2" id="KW-0067">ATP-binding</keyword>
<accession>A0A9W6QVQ2</accession>
<sequence length="418" mass="42572">MPGSPSYLLGVDIGRTRCAAAVRRRAGTGFGPVEVVALDGSARWLPSAIFLGAQGEVLVGAAAERAGAEQPERIARAVLDRVGDDVPVLVAGELYPAENLVAAIAGWVVDVVAEAEGGPPSRLAVTHPPEWGSYRQALLYDALTEAGLPGVTLLPTVTAAAEAHHAETPVPAGSPLVVSLLGGHRADHALLVRNPVAFDVVAHGVTPRAGAAVDDALYRHVVLSATPPAAITGSADLETTAVLAPQPDPALLVAFRAACATAKERLSAATEVRVPVPHLRTDVTVTRAAFAELAAPVLLPALAATRAMLGKAPTAVVAGGTAKIPLVAALAPGPVLDDPATAAARGAALALAPHAPELPSAVRKPVPDPESEPALFPVLDSTVDGIDVSEEPPPRPPVEVVPLEPPARGFRFGRRGAR</sequence>
<dbReference type="Proteomes" id="UP001165042">
    <property type="component" value="Unassembled WGS sequence"/>
</dbReference>
<comment type="caution">
    <text evidence="5">The sequence shown here is derived from an EMBL/GenBank/DDBJ whole genome shotgun (WGS) entry which is preliminary data.</text>
</comment>
<gene>
    <name evidence="5" type="ORF">Aglo03_66010</name>
</gene>
<keyword evidence="3" id="KW-0143">Chaperone</keyword>
<evidence type="ECO:0000313" key="5">
    <source>
        <dbReference type="EMBL" id="GLW95785.1"/>
    </source>
</evidence>
<keyword evidence="6" id="KW-1185">Reference proteome</keyword>
<feature type="compositionally biased region" description="Pro residues" evidence="4">
    <location>
        <begin position="394"/>
        <end position="405"/>
    </location>
</feature>
<evidence type="ECO:0000256" key="4">
    <source>
        <dbReference type="SAM" id="MobiDB-lite"/>
    </source>
</evidence>